<dbReference type="SUPFAM" id="SSF53850">
    <property type="entry name" value="Periplasmic binding protein-like II"/>
    <property type="match status" value="1"/>
</dbReference>
<organism evidence="6 7">
    <name type="scientific">Pandoraea thiooxydans</name>
    <dbReference type="NCBI Taxonomy" id="445709"/>
    <lineage>
        <taxon>Bacteria</taxon>
        <taxon>Pseudomonadati</taxon>
        <taxon>Pseudomonadota</taxon>
        <taxon>Betaproteobacteria</taxon>
        <taxon>Burkholderiales</taxon>
        <taxon>Burkholderiaceae</taxon>
        <taxon>Pandoraea</taxon>
    </lineage>
</organism>
<dbReference type="STRING" id="445709.ABW99_07475"/>
<dbReference type="PANTHER" id="PTHR30346">
    <property type="entry name" value="TRANSCRIPTIONAL DUAL REGULATOR HCAR-RELATED"/>
    <property type="match status" value="1"/>
</dbReference>
<dbReference type="PANTHER" id="PTHR30346:SF0">
    <property type="entry name" value="HCA OPERON TRANSCRIPTIONAL ACTIVATOR HCAR"/>
    <property type="match status" value="1"/>
</dbReference>
<evidence type="ECO:0000313" key="7">
    <source>
        <dbReference type="Proteomes" id="UP000036700"/>
    </source>
</evidence>
<dbReference type="EMBL" id="CP011568">
    <property type="protein sequence ID" value="AKJ68074.1"/>
    <property type="molecule type" value="Genomic_DNA"/>
</dbReference>
<evidence type="ECO:0000256" key="1">
    <source>
        <dbReference type="ARBA" id="ARBA00009437"/>
    </source>
</evidence>
<dbReference type="Gene3D" id="3.40.190.290">
    <property type="match status" value="1"/>
</dbReference>
<dbReference type="GO" id="GO:0032993">
    <property type="term" value="C:protein-DNA complex"/>
    <property type="evidence" value="ECO:0007669"/>
    <property type="project" value="TreeGrafter"/>
</dbReference>
<dbReference type="InterPro" id="IPR036388">
    <property type="entry name" value="WH-like_DNA-bd_sf"/>
</dbReference>
<dbReference type="Gene3D" id="1.10.10.10">
    <property type="entry name" value="Winged helix-like DNA-binding domain superfamily/Winged helix DNA-binding domain"/>
    <property type="match status" value="1"/>
</dbReference>
<dbReference type="InterPro" id="IPR036390">
    <property type="entry name" value="WH_DNA-bd_sf"/>
</dbReference>
<evidence type="ECO:0000259" key="5">
    <source>
        <dbReference type="PROSITE" id="PS50931"/>
    </source>
</evidence>
<dbReference type="PROSITE" id="PS50931">
    <property type="entry name" value="HTH_LYSR"/>
    <property type="match status" value="1"/>
</dbReference>
<dbReference type="PATRIC" id="fig|445709.3.peg.1596"/>
<gene>
    <name evidence="6" type="ORF">ABW99_07475</name>
</gene>
<dbReference type="GO" id="GO:0003677">
    <property type="term" value="F:DNA binding"/>
    <property type="evidence" value="ECO:0007669"/>
    <property type="project" value="UniProtKB-KW"/>
</dbReference>
<dbReference type="RefSeq" id="WP_047213894.1">
    <property type="nucleotide sequence ID" value="NZ_CP011568.3"/>
</dbReference>
<keyword evidence="4" id="KW-0804">Transcription</keyword>
<accession>A0A0G3EPX7</accession>
<keyword evidence="7" id="KW-1185">Reference proteome</keyword>
<evidence type="ECO:0000256" key="4">
    <source>
        <dbReference type="ARBA" id="ARBA00023163"/>
    </source>
</evidence>
<dbReference type="OrthoDB" id="6085485at2"/>
<name>A0A0G3EPX7_9BURK</name>
<dbReference type="GO" id="GO:0003700">
    <property type="term" value="F:DNA-binding transcription factor activity"/>
    <property type="evidence" value="ECO:0007669"/>
    <property type="project" value="InterPro"/>
</dbReference>
<reference evidence="7" key="1">
    <citation type="submission" date="2015-06" db="EMBL/GenBank/DDBJ databases">
        <authorList>
            <person name="Lim Y.L."/>
            <person name="Ee R."/>
            <person name="Yong D."/>
            <person name="How K.Y."/>
            <person name="Yin W.F."/>
            <person name="Chan K.G."/>
        </authorList>
    </citation>
    <scope>NUCLEOTIDE SEQUENCE [LARGE SCALE GENOMIC DNA]</scope>
    <source>
        <strain evidence="7">DSM 25325</strain>
    </source>
</reference>
<dbReference type="Proteomes" id="UP000036700">
    <property type="component" value="Chromosome"/>
</dbReference>
<dbReference type="InterPro" id="IPR005119">
    <property type="entry name" value="LysR_subst-bd"/>
</dbReference>
<sequence length="303" mass="33607">MAIDEAVTLKKLEVFLAFMRMGNMARVSERLSQSVVSVHRALHSLEEGVGCPLFKLDGRKLIPLQTAYTLAEYAERAVRECEEGLRRTREAAGFASPRLKIGSLYSLTVGTIPELLIKLKVRKSALDVDLTLGSNRLLLELLAQGRLDAIVIASREEYPDDSLLSVPLFDDDIFFAAPEGSPYAHDSEIDLARLRDEKFVALDDEYATASNFSHAFEIAGYEPQLAMRVGDIFSLVNLVSGSVGYSLLPGRVRPFSPRIQLIPLAQKYRTRQTIALMLPKKRERDPNLLALAAECRMLGAARG</sequence>
<dbReference type="Pfam" id="PF03466">
    <property type="entry name" value="LysR_substrate"/>
    <property type="match status" value="1"/>
</dbReference>
<dbReference type="KEGG" id="ptx:ABW99_07475"/>
<protein>
    <submittedName>
        <fullName evidence="6">LysR family transcriptional regulator</fullName>
    </submittedName>
</protein>
<evidence type="ECO:0000313" key="6">
    <source>
        <dbReference type="EMBL" id="AKJ68074.1"/>
    </source>
</evidence>
<dbReference type="AlphaFoldDB" id="A0A0G3EPX7"/>
<dbReference type="Pfam" id="PF00126">
    <property type="entry name" value="HTH_1"/>
    <property type="match status" value="1"/>
</dbReference>
<evidence type="ECO:0000256" key="3">
    <source>
        <dbReference type="ARBA" id="ARBA00023125"/>
    </source>
</evidence>
<comment type="similarity">
    <text evidence="1">Belongs to the LysR transcriptional regulatory family.</text>
</comment>
<keyword evidence="3" id="KW-0238">DNA-binding</keyword>
<feature type="domain" description="HTH lysR-type" evidence="5">
    <location>
        <begin position="7"/>
        <end position="64"/>
    </location>
</feature>
<keyword evidence="2" id="KW-0805">Transcription regulation</keyword>
<proteinExistence type="inferred from homology"/>
<dbReference type="InterPro" id="IPR000847">
    <property type="entry name" value="LysR_HTH_N"/>
</dbReference>
<evidence type="ECO:0000256" key="2">
    <source>
        <dbReference type="ARBA" id="ARBA00023015"/>
    </source>
</evidence>
<dbReference type="SUPFAM" id="SSF46785">
    <property type="entry name" value="Winged helix' DNA-binding domain"/>
    <property type="match status" value="1"/>
</dbReference>